<sequence length="308" mass="34439">MTMLDTRLFVDSSTLLGFKNQAKRLALSGQFRPSGIFSGQNRSKLRGQGLSFEELRTFRVGDNIKNIDWKASSRAKNRVVKVFTQETDRPALIVCDQRPNMFFGSQVYMKSVVAAHMASLMAWLLHLRGDRVGGVVLGSQKSATQMPSRMTSQLTQFMSSIARVNQSLGDTLPETSREQSQFQDILSENLHMLGSSGTLVLVIDGLELIESDISLLKRLSMKHNVIVLLVTDLLELDYQTATDLVISDGYRQIKLDNDPKDIQRYQAATSDQLASIHKAIHQSGLPFGDFNTVDEPYLQLSQLLKGNR</sequence>
<protein>
    <recommendedName>
        <fullName evidence="1">DUF58 domain-containing protein</fullName>
    </recommendedName>
</protein>
<dbReference type="AlphaFoldDB" id="A0A511QXF6"/>
<feature type="domain" description="DUF58" evidence="1">
    <location>
        <begin position="54"/>
        <end position="248"/>
    </location>
</feature>
<organism evidence="2 3">
    <name type="scientific">Vibrio superstes NBRC 103154</name>
    <dbReference type="NCBI Taxonomy" id="1219062"/>
    <lineage>
        <taxon>Bacteria</taxon>
        <taxon>Pseudomonadati</taxon>
        <taxon>Pseudomonadota</taxon>
        <taxon>Gammaproteobacteria</taxon>
        <taxon>Vibrionales</taxon>
        <taxon>Vibrionaceae</taxon>
        <taxon>Vibrio</taxon>
    </lineage>
</organism>
<dbReference type="RefSeq" id="WP_119008351.1">
    <property type="nucleotide sequence ID" value="NZ_BJXK01000019.1"/>
</dbReference>
<evidence type="ECO:0000313" key="3">
    <source>
        <dbReference type="Proteomes" id="UP000321113"/>
    </source>
</evidence>
<evidence type="ECO:0000313" key="2">
    <source>
        <dbReference type="EMBL" id="GEM81202.1"/>
    </source>
</evidence>
<dbReference type="Pfam" id="PF01882">
    <property type="entry name" value="DUF58"/>
    <property type="match status" value="1"/>
</dbReference>
<reference evidence="2 3" key="1">
    <citation type="submission" date="2019-07" db="EMBL/GenBank/DDBJ databases">
        <title>Whole genome shotgun sequence of Vibrio superstes NBRC 103154.</title>
        <authorList>
            <person name="Hosoyama A."/>
            <person name="Uohara A."/>
            <person name="Ohji S."/>
            <person name="Ichikawa N."/>
        </authorList>
    </citation>
    <scope>NUCLEOTIDE SEQUENCE [LARGE SCALE GENOMIC DNA]</scope>
    <source>
        <strain evidence="2 3">NBRC 103154</strain>
    </source>
</reference>
<dbReference type="EMBL" id="BJXK01000019">
    <property type="protein sequence ID" value="GEM81202.1"/>
    <property type="molecule type" value="Genomic_DNA"/>
</dbReference>
<dbReference type="OrthoDB" id="9776116at2"/>
<proteinExistence type="predicted"/>
<evidence type="ECO:0000259" key="1">
    <source>
        <dbReference type="Pfam" id="PF01882"/>
    </source>
</evidence>
<dbReference type="PANTHER" id="PTHR33608">
    <property type="entry name" value="BLL2464 PROTEIN"/>
    <property type="match status" value="1"/>
</dbReference>
<accession>A0A511QXF6</accession>
<name>A0A511QXF6_9VIBR</name>
<dbReference type="Proteomes" id="UP000321113">
    <property type="component" value="Unassembled WGS sequence"/>
</dbReference>
<gene>
    <name evidence="2" type="ORF">VSU01S_34470</name>
</gene>
<dbReference type="InterPro" id="IPR002881">
    <property type="entry name" value="DUF58"/>
</dbReference>
<dbReference type="PANTHER" id="PTHR33608:SF12">
    <property type="entry name" value="DUF58 DOMAIN-CONTAINING PROTEIN"/>
    <property type="match status" value="1"/>
</dbReference>
<keyword evidence="3" id="KW-1185">Reference proteome</keyword>
<comment type="caution">
    <text evidence="2">The sequence shown here is derived from an EMBL/GenBank/DDBJ whole genome shotgun (WGS) entry which is preliminary data.</text>
</comment>